<dbReference type="PANTHER" id="PTHR43798">
    <property type="entry name" value="MONOACYLGLYCEROL LIPASE"/>
    <property type="match status" value="1"/>
</dbReference>
<proteinExistence type="predicted"/>
<dbReference type="InterPro" id="IPR000073">
    <property type="entry name" value="AB_hydrolase_1"/>
</dbReference>
<keyword evidence="3" id="KW-1185">Reference proteome</keyword>
<dbReference type="EMBL" id="JAGILA010000002">
    <property type="protein sequence ID" value="MBP2235543.1"/>
    <property type="molecule type" value="Genomic_DNA"/>
</dbReference>
<dbReference type="Gene3D" id="3.40.50.1820">
    <property type="entry name" value="alpha/beta hydrolase"/>
    <property type="match status" value="1"/>
</dbReference>
<dbReference type="PANTHER" id="PTHR43798:SF20">
    <property type="entry name" value="2-SUCCINYL-6-HYDROXY-2,4-CYCLOHEXADIENE-1-CARBOXYLATE SYNTHASE-RELATED"/>
    <property type="match status" value="1"/>
</dbReference>
<dbReference type="Pfam" id="PF00561">
    <property type="entry name" value="Abhydrolase_1"/>
    <property type="match status" value="1"/>
</dbReference>
<dbReference type="InterPro" id="IPR029058">
    <property type="entry name" value="AB_hydrolase_fold"/>
</dbReference>
<evidence type="ECO:0000313" key="2">
    <source>
        <dbReference type="EMBL" id="MBP2235543.1"/>
    </source>
</evidence>
<organism evidence="2 3">
    <name type="scientific">Sinorhizobium kostiense</name>
    <dbReference type="NCBI Taxonomy" id="76747"/>
    <lineage>
        <taxon>Bacteria</taxon>
        <taxon>Pseudomonadati</taxon>
        <taxon>Pseudomonadota</taxon>
        <taxon>Alphaproteobacteria</taxon>
        <taxon>Hyphomicrobiales</taxon>
        <taxon>Rhizobiaceae</taxon>
        <taxon>Sinorhizobium/Ensifer group</taxon>
        <taxon>Sinorhizobium</taxon>
    </lineage>
</organism>
<reference evidence="2 3" key="1">
    <citation type="submission" date="2021-03" db="EMBL/GenBank/DDBJ databases">
        <title>Genomic Encyclopedia of Type Strains, Phase IV (KMG-IV): sequencing the most valuable type-strain genomes for metagenomic binning, comparative biology and taxonomic classification.</title>
        <authorList>
            <person name="Goeker M."/>
        </authorList>
    </citation>
    <scope>NUCLEOTIDE SEQUENCE [LARGE SCALE GENOMIC DNA]</scope>
    <source>
        <strain evidence="2 3">DSM 13372</strain>
    </source>
</reference>
<sequence length="301" mass="33783">MFDLDLPIRRCNSAALTGKFSAGAGKHRHSMKLYFEADPDRGQPPLLLVHGLLSSRNHWIPNLELAKHFRRVRIDLPAHGLSPTPGEPSAATPEAVVKAIDAVRERLQIDKWHICGQSFGAALTLRYALTYPKRVLAQIFTNANGALRADWTQTDDQRNRASIEDIRRNGHAAMRRMTYHPCHAKRFPPDVRDMLSKDADATDATGIALLLEQATPVLSVRGRLGDLRTPTLLINGRWENQFQPARNWLSEAHPHIAIIDIEGGHSINIERPQEFDAAVVDFLSARERGPAWQFGTQWQAK</sequence>
<feature type="domain" description="AB hydrolase-1" evidence="1">
    <location>
        <begin position="44"/>
        <end position="272"/>
    </location>
</feature>
<protein>
    <submittedName>
        <fullName evidence="2">Pimeloyl-ACP methyl ester carboxylesterase</fullName>
    </submittedName>
</protein>
<name>A0ABS4QY27_9HYPH</name>
<accession>A0ABS4QY27</accession>
<evidence type="ECO:0000259" key="1">
    <source>
        <dbReference type="Pfam" id="PF00561"/>
    </source>
</evidence>
<dbReference type="RefSeq" id="WP_209601737.1">
    <property type="nucleotide sequence ID" value="NZ_JAGILA010000002.1"/>
</dbReference>
<dbReference type="SUPFAM" id="SSF53474">
    <property type="entry name" value="alpha/beta-Hydrolases"/>
    <property type="match status" value="1"/>
</dbReference>
<evidence type="ECO:0000313" key="3">
    <source>
        <dbReference type="Proteomes" id="UP000730739"/>
    </source>
</evidence>
<comment type="caution">
    <text evidence="2">The sequence shown here is derived from an EMBL/GenBank/DDBJ whole genome shotgun (WGS) entry which is preliminary data.</text>
</comment>
<dbReference type="InterPro" id="IPR050266">
    <property type="entry name" value="AB_hydrolase_sf"/>
</dbReference>
<dbReference type="Proteomes" id="UP000730739">
    <property type="component" value="Unassembled WGS sequence"/>
</dbReference>
<gene>
    <name evidence="2" type="ORF">J2Z31_002035</name>
</gene>